<dbReference type="EMBL" id="AAQR03069071">
    <property type="status" value="NOT_ANNOTATED_CDS"/>
    <property type="molecule type" value="Genomic_DNA"/>
</dbReference>
<dbReference type="eggNOG" id="ENOG502QQED">
    <property type="taxonomic scope" value="Eukaryota"/>
</dbReference>
<feature type="compositionally biased region" description="Basic and acidic residues" evidence="1">
    <location>
        <begin position="461"/>
        <end position="471"/>
    </location>
</feature>
<dbReference type="AlphaFoldDB" id="H0XLK8"/>
<reference evidence="3" key="1">
    <citation type="submission" date="2011-03" db="EMBL/GenBank/DDBJ databases">
        <title>Version 3 of the genome sequence of Otolemur garnettii (Bushbaby).</title>
        <authorList>
            <consortium name="The Broad Institute Genome Sequencing Platform"/>
            <person name="Di Palma F."/>
            <person name="Johnson J."/>
            <person name="Lander E.S."/>
            <person name="Lindblad-Toh K."/>
            <person name="Jaffe D.B."/>
            <person name="Gnerre S."/>
            <person name="MacCallum I."/>
            <person name="Przybylski D."/>
            <person name="Ribeiro F.J."/>
            <person name="Burton J.N."/>
            <person name="Walker B.J."/>
            <person name="Sharpe T."/>
            <person name="Hall G."/>
        </authorList>
    </citation>
    <scope>NUCLEOTIDE SEQUENCE [LARGE SCALE GENOMIC DNA]</scope>
</reference>
<sequence length="480" mass="51419">MKVLQQKYVCRTVNGLDTSAQRYSPYLSQAATNTGLFAIVKVPAKSVPRDFDGTRARLLPKPVMNPSVAPYATVAPSTLAHPPGPGFGPPASPAAYTDPGHCPPQMVQHPQGIPPPQVLSHPQSIQQPEGLGHPQPMAQTQGLIHSQVLAHLVSRTPPPANPWLHGGWRMPDSDAPSPRVSDHVGGCPTAQPAPGPEQHGRVMHQINQLCQPGAGIRTTSLCERQIPNPSPISGRLLINAGTQVSTYSVPTPMPLRVAIPRRIPMRPCSINLPTAISRVPIGYPRDLKPVAWNQHQLAHLQQIISEADRMPAPGLTGKHAAERKVAGRGFVGKVPAYLQELCLAQSLPLKPPMEKPIPSPPVNSLAALLAYPSGHYFQPPWNNILPIPTSDSSGSQHLTKVFHSGGEAHRTPLDCSAASQAGTGGGPVVSQNSLMQTVDYLSGDFQQACFWEQSLAMLSKAHEPDPTDSRSLHIQHQGID</sequence>
<keyword evidence="3" id="KW-1185">Reference proteome</keyword>
<feature type="region of interest" description="Disordered" evidence="1">
    <location>
        <begin position="461"/>
        <end position="480"/>
    </location>
</feature>
<dbReference type="OMA" id="PCSINLP"/>
<evidence type="ECO:0000313" key="3">
    <source>
        <dbReference type="Proteomes" id="UP000005225"/>
    </source>
</evidence>
<dbReference type="PANTHER" id="PTHR16070">
    <property type="entry name" value="PROTEIN FAM222A-RELATED"/>
    <property type="match status" value="1"/>
</dbReference>
<organism evidence="2 3">
    <name type="scientific">Otolemur garnettii</name>
    <name type="common">Small-eared galago</name>
    <name type="synonym">Garnett's greater bushbaby</name>
    <dbReference type="NCBI Taxonomy" id="30611"/>
    <lineage>
        <taxon>Eukaryota</taxon>
        <taxon>Metazoa</taxon>
        <taxon>Chordata</taxon>
        <taxon>Craniata</taxon>
        <taxon>Vertebrata</taxon>
        <taxon>Euteleostomi</taxon>
        <taxon>Mammalia</taxon>
        <taxon>Eutheria</taxon>
        <taxon>Euarchontoglires</taxon>
        <taxon>Primates</taxon>
        <taxon>Strepsirrhini</taxon>
        <taxon>Lorisiformes</taxon>
        <taxon>Galagidae</taxon>
        <taxon>Otolemur</taxon>
    </lineage>
</organism>
<dbReference type="InterPro" id="IPR029340">
    <property type="entry name" value="FAM222"/>
</dbReference>
<proteinExistence type="predicted"/>
<accession>H0XLK8</accession>
<dbReference type="Ensembl" id="ENSOGAT00000030655.1">
    <property type="protein sequence ID" value="ENSOGAP00000016998.1"/>
    <property type="gene ID" value="ENSOGAG00000027459.1"/>
</dbReference>
<dbReference type="GeneTree" id="ENSGT00530000063811"/>
<dbReference type="PANTHER" id="PTHR16070:SF1">
    <property type="entry name" value="PROTEIN FAM222B"/>
    <property type="match status" value="1"/>
</dbReference>
<dbReference type="Proteomes" id="UP000005225">
    <property type="component" value="Unassembled WGS sequence"/>
</dbReference>
<evidence type="ECO:0000256" key="1">
    <source>
        <dbReference type="SAM" id="MobiDB-lite"/>
    </source>
</evidence>
<reference evidence="2" key="3">
    <citation type="submission" date="2025-09" db="UniProtKB">
        <authorList>
            <consortium name="Ensembl"/>
        </authorList>
    </citation>
    <scope>IDENTIFICATION</scope>
</reference>
<feature type="compositionally biased region" description="Pro residues" evidence="1">
    <location>
        <begin position="82"/>
        <end position="92"/>
    </location>
</feature>
<dbReference type="Pfam" id="PF15258">
    <property type="entry name" value="FAM222A"/>
    <property type="match status" value="1"/>
</dbReference>
<feature type="region of interest" description="Disordered" evidence="1">
    <location>
        <begin position="82"/>
        <end position="137"/>
    </location>
</feature>
<protein>
    <recommendedName>
        <fullName evidence="4">Family with sequence similarity 222 member B</fullName>
    </recommendedName>
</protein>
<reference evidence="2" key="2">
    <citation type="submission" date="2025-08" db="UniProtKB">
        <authorList>
            <consortium name="Ensembl"/>
        </authorList>
    </citation>
    <scope>IDENTIFICATION</scope>
</reference>
<dbReference type="InParanoid" id="H0XLK8"/>
<dbReference type="HOGENOM" id="CLU_027495_0_0_1"/>
<evidence type="ECO:0000313" key="2">
    <source>
        <dbReference type="Ensembl" id="ENSOGAP00000016998.1"/>
    </source>
</evidence>
<name>H0XLK8_OTOGA</name>
<evidence type="ECO:0008006" key="4">
    <source>
        <dbReference type="Google" id="ProtNLM"/>
    </source>
</evidence>